<name>A0A9P8PU84_9ASCO</name>
<dbReference type="Proteomes" id="UP000769528">
    <property type="component" value="Unassembled WGS sequence"/>
</dbReference>
<protein>
    <recommendedName>
        <fullName evidence="3">Peroxisomal biogenesis factor 8</fullName>
    </recommendedName>
</protein>
<accession>A0A9P8PU84</accession>
<dbReference type="PANTHER" id="PTHR39214">
    <property type="entry name" value="MICROBODY (PEROXISOME) BIOGENESIS PROTEIN PEROXIN 8 (EUROFUNG)"/>
    <property type="match status" value="1"/>
</dbReference>
<dbReference type="InterPro" id="IPR055334">
    <property type="entry name" value="PEX8-like"/>
</dbReference>
<keyword evidence="2" id="KW-1185">Reference proteome</keyword>
<dbReference type="EMBL" id="JAEUBF010000443">
    <property type="protein sequence ID" value="KAH3678508.1"/>
    <property type="molecule type" value="Genomic_DNA"/>
</dbReference>
<evidence type="ECO:0000313" key="2">
    <source>
        <dbReference type="Proteomes" id="UP000769528"/>
    </source>
</evidence>
<sequence length="609" mass="71085">MYRLGAQGRNIQKQLEQKVYNVVQTFEVEPTSVSQEQRDVENFILLLKNQSSTYDKITLLSYCVNFFPKIKNRDNLKLISKLFFNNQIIFNSTNIEFEKDYSTIEAIASIFERKLKISEPTLSAEKFFHIFITQLYENQTLIHWQKLLVVTGINLSKSLSQILEIPESRKFFQKIYESLSQFAQGLINSFFHDSINNFDIIKLVIVSTSLSLSSNFPKNAKLPFDILTDLGTIILIEDKPSPSIWKNLNKISFLIEYSITNNVTFKVLDINLNRILQFTKNLSQSKSRLSIDDLKFYYFSIISIFQGCIKLGLNIYNKLSKPQLFSIYTIILRSLNELNFVLIKLGTSGFKNFNFVYLNSINGCLDISVPNFEKFISELLKQSNEDPIKLLFILGIIEHLVKFCCNDYYKREILPLLERYLLSPVKGDPFILKLTIESCHQVVISNFKQLQNLRLEKFTYLRICINQYLSNILSLNQFIIIVQQLSNSDLNDDEINQILHMLYLSFINNSFKSDLPNEKEPINQISKIGLFKVIISVIPYIQSPYILQNWLENIEELLEIIPSQQFKIELSDYIWEVISNDLNIIQTDIAVNWWYKLVKRSTNSHESKI</sequence>
<organism evidence="1 2">
    <name type="scientific">Wickerhamomyces mucosus</name>
    <dbReference type="NCBI Taxonomy" id="1378264"/>
    <lineage>
        <taxon>Eukaryota</taxon>
        <taxon>Fungi</taxon>
        <taxon>Dikarya</taxon>
        <taxon>Ascomycota</taxon>
        <taxon>Saccharomycotina</taxon>
        <taxon>Saccharomycetes</taxon>
        <taxon>Phaffomycetales</taxon>
        <taxon>Wickerhamomycetaceae</taxon>
        <taxon>Wickerhamomyces</taxon>
    </lineage>
</organism>
<evidence type="ECO:0000313" key="1">
    <source>
        <dbReference type="EMBL" id="KAH3678508.1"/>
    </source>
</evidence>
<gene>
    <name evidence="1" type="ORF">WICMUC_001525</name>
</gene>
<reference evidence="1" key="2">
    <citation type="submission" date="2021-01" db="EMBL/GenBank/DDBJ databases">
        <authorList>
            <person name="Schikora-Tamarit M.A."/>
        </authorList>
    </citation>
    <scope>NUCLEOTIDE SEQUENCE</scope>
    <source>
        <strain evidence="1">CBS6341</strain>
    </source>
</reference>
<dbReference type="PANTHER" id="PTHR39214:SF1">
    <property type="entry name" value="MICROBODY (PEROXISOME) BIOGENESIS PROTEIN PEROXIN 8 (EUROFUNG)"/>
    <property type="match status" value="1"/>
</dbReference>
<reference evidence="1" key="1">
    <citation type="journal article" date="2021" name="Open Biol.">
        <title>Shared evolutionary footprints suggest mitochondrial oxidative damage underlies multiple complex I losses in fungi.</title>
        <authorList>
            <person name="Schikora-Tamarit M.A."/>
            <person name="Marcet-Houben M."/>
            <person name="Nosek J."/>
            <person name="Gabaldon T."/>
        </authorList>
    </citation>
    <scope>NUCLEOTIDE SEQUENCE</scope>
    <source>
        <strain evidence="1">CBS6341</strain>
    </source>
</reference>
<comment type="caution">
    <text evidence="1">The sequence shown here is derived from an EMBL/GenBank/DDBJ whole genome shotgun (WGS) entry which is preliminary data.</text>
</comment>
<dbReference type="OrthoDB" id="2357318at2759"/>
<proteinExistence type="predicted"/>
<evidence type="ECO:0008006" key="3">
    <source>
        <dbReference type="Google" id="ProtNLM"/>
    </source>
</evidence>
<dbReference type="AlphaFoldDB" id="A0A9P8PU84"/>